<evidence type="ECO:0000256" key="1">
    <source>
        <dbReference type="SAM" id="Coils"/>
    </source>
</evidence>
<proteinExistence type="predicted"/>
<dbReference type="InterPro" id="IPR018306">
    <property type="entry name" value="Phage_T5_Orf172_DNA-bd"/>
</dbReference>
<evidence type="ECO:0000256" key="2">
    <source>
        <dbReference type="SAM" id="MobiDB-lite"/>
    </source>
</evidence>
<dbReference type="EMBL" id="NKCK01000016">
    <property type="protein sequence ID" value="RSM11885.1"/>
    <property type="molecule type" value="Genomic_DNA"/>
</dbReference>
<accession>A0A428UC53</accession>
<name>A0A428UC53_9HYPO</name>
<keyword evidence="5" id="KW-1185">Reference proteome</keyword>
<sequence>MPKKDSSTTKLDSLYEALKIPQKGEIPCVGPLLIGDECTADQKDQRDNIESILHDIIYTIENGYTTGSDEIKDLLEELAEQLVCTDMVHDHLSPYGRGDYDKHKYVALLLGKKLRGWDEKLGEKDSDEDDEKATASAKNSTALRPKLTRETPMINESACVTPTKQRGRPSCNSRPSTPRTGQGLDAFDSLSVLSDALPSTPESVISPGVSEVFSPVSTASTPMSIPDSEIRPSRYRYSRGEEESPTRGRRSSKGNDLLDGVENSRRATNKGSTSTLSRTSKYDNDSTPTKKKSYRNENEQLDQGSQLSDQDSDNQRQIDDEEELEEQSEIKDKNALFPLKVGNMIGYTQCDDNNSNARLSLEEQNDAAQVMKRLRMWERGCKHNIDYKFIFYMPYAVQTMEGLIHRTLHKRNRTADCPNPDCKTVHREWFEISEMEARRAVEVWQQYSELKPYTKKGQLKSSWHDRSRDDTKLYSHLPVEEWVYERWVKVIVPAVVEREKRISELQRKQTRLAERREEVEERKNELELEINDLKNRGKKDSTGVG</sequence>
<feature type="domain" description="Bacteriophage T5 Orf172 DNA-binding" evidence="3">
    <location>
        <begin position="368"/>
        <end position="444"/>
    </location>
</feature>
<feature type="compositionally biased region" description="Basic and acidic residues" evidence="2">
    <location>
        <begin position="228"/>
        <end position="246"/>
    </location>
</feature>
<dbReference type="Proteomes" id="UP000287144">
    <property type="component" value="Unassembled WGS sequence"/>
</dbReference>
<feature type="compositionally biased region" description="Polar residues" evidence="2">
    <location>
        <begin position="158"/>
        <end position="180"/>
    </location>
</feature>
<gene>
    <name evidence="4" type="ORF">CEP52_002783</name>
</gene>
<evidence type="ECO:0000313" key="5">
    <source>
        <dbReference type="Proteomes" id="UP000287144"/>
    </source>
</evidence>
<feature type="coiled-coil region" evidence="1">
    <location>
        <begin position="502"/>
        <end position="536"/>
    </location>
</feature>
<dbReference type="AlphaFoldDB" id="A0A428UC53"/>
<comment type="caution">
    <text evidence="4">The sequence shown here is derived from an EMBL/GenBank/DDBJ whole genome shotgun (WGS) entry which is preliminary data.</text>
</comment>
<organism evidence="4 5">
    <name type="scientific">Fusarium oligoseptatum</name>
    <dbReference type="NCBI Taxonomy" id="2604345"/>
    <lineage>
        <taxon>Eukaryota</taxon>
        <taxon>Fungi</taxon>
        <taxon>Dikarya</taxon>
        <taxon>Ascomycota</taxon>
        <taxon>Pezizomycotina</taxon>
        <taxon>Sordariomycetes</taxon>
        <taxon>Hypocreomycetidae</taxon>
        <taxon>Hypocreales</taxon>
        <taxon>Nectriaceae</taxon>
        <taxon>Fusarium</taxon>
        <taxon>Fusarium solani species complex</taxon>
    </lineage>
</organism>
<evidence type="ECO:0000313" key="4">
    <source>
        <dbReference type="EMBL" id="RSM11885.1"/>
    </source>
</evidence>
<feature type="region of interest" description="Disordered" evidence="2">
    <location>
        <begin position="214"/>
        <end position="331"/>
    </location>
</feature>
<evidence type="ECO:0000259" key="3">
    <source>
        <dbReference type="Pfam" id="PF10544"/>
    </source>
</evidence>
<protein>
    <recommendedName>
        <fullName evidence="3">Bacteriophage T5 Orf172 DNA-binding domain-containing protein</fullName>
    </recommendedName>
</protein>
<reference evidence="4 5" key="1">
    <citation type="submission" date="2017-06" db="EMBL/GenBank/DDBJ databases">
        <title>Comparative genomic analysis of Ambrosia Fusariam Clade fungi.</title>
        <authorList>
            <person name="Stajich J.E."/>
            <person name="Carrillo J."/>
            <person name="Kijimoto T."/>
            <person name="Eskalen A."/>
            <person name="O'Donnell K."/>
            <person name="Kasson M."/>
        </authorList>
    </citation>
    <scope>NUCLEOTIDE SEQUENCE [LARGE SCALE GENOMIC DNA]</scope>
    <source>
        <strain evidence="4 5">NRRL62579</strain>
    </source>
</reference>
<dbReference type="STRING" id="1325735.A0A428UC53"/>
<feature type="compositionally biased region" description="Polar residues" evidence="2">
    <location>
        <begin position="269"/>
        <end position="279"/>
    </location>
</feature>
<dbReference type="Pfam" id="PF10544">
    <property type="entry name" value="T5orf172"/>
    <property type="match status" value="1"/>
</dbReference>
<keyword evidence="1" id="KW-0175">Coiled coil</keyword>
<feature type="region of interest" description="Disordered" evidence="2">
    <location>
        <begin position="121"/>
        <end position="185"/>
    </location>
</feature>